<dbReference type="Proteomes" id="UP000184188">
    <property type="component" value="Unassembled WGS sequence"/>
</dbReference>
<sequence length="341" mass="37779">MSSSIHITSPCPIFSPFSTLHEEMHTSDTPFLSGLEGTEVITDAKPPLLLPSQTWVITEKLSERANHLTQEEINEGLGTAACTAAKFLCYRVGDPAKEPVFMRMYLQIPVIGTEFSNARVRAKQAAPPLSYPELTALKALKKVGCDVVPDLLGYQEGKQDDDGIVPGGFVTYVVWEKVPGESLTQEKFWNMELFLRDAVRKEFRGVYSINWPRKLVQCGFEPRMATLSKLIYDEASGKMHISGFRAACTTDKDKEWSDVNYVVYRLAKPSSKIDWYLDTNGWTWTPPALSRSKTTATSDIRSIIISPAREIAEPNEVEKRKVAAGIGVAIQVAVGGTAEVT</sequence>
<name>A0A1L9SES4_9EURO</name>
<evidence type="ECO:0000313" key="1">
    <source>
        <dbReference type="EMBL" id="OJJ45681.1"/>
    </source>
</evidence>
<evidence type="ECO:0000313" key="2">
    <source>
        <dbReference type="Proteomes" id="UP000184188"/>
    </source>
</evidence>
<dbReference type="VEuPathDB" id="FungiDB:ASPZODRAFT_143567"/>
<proteinExistence type="predicted"/>
<dbReference type="EMBL" id="KV878344">
    <property type="protein sequence ID" value="OJJ45681.1"/>
    <property type="molecule type" value="Genomic_DNA"/>
</dbReference>
<reference evidence="2" key="1">
    <citation type="journal article" date="2017" name="Genome Biol.">
        <title>Comparative genomics reveals high biological diversity and specific adaptations in the industrially and medically important fungal genus Aspergillus.</title>
        <authorList>
            <person name="de Vries R.P."/>
            <person name="Riley R."/>
            <person name="Wiebenga A."/>
            <person name="Aguilar-Osorio G."/>
            <person name="Amillis S."/>
            <person name="Uchima C.A."/>
            <person name="Anderluh G."/>
            <person name="Asadollahi M."/>
            <person name="Askin M."/>
            <person name="Barry K."/>
            <person name="Battaglia E."/>
            <person name="Bayram O."/>
            <person name="Benocci T."/>
            <person name="Braus-Stromeyer S.A."/>
            <person name="Caldana C."/>
            <person name="Canovas D."/>
            <person name="Cerqueira G.C."/>
            <person name="Chen F."/>
            <person name="Chen W."/>
            <person name="Choi C."/>
            <person name="Clum A."/>
            <person name="Dos Santos R.A."/>
            <person name="Damasio A.R."/>
            <person name="Diallinas G."/>
            <person name="Emri T."/>
            <person name="Fekete E."/>
            <person name="Flipphi M."/>
            <person name="Freyberg S."/>
            <person name="Gallo A."/>
            <person name="Gournas C."/>
            <person name="Habgood R."/>
            <person name="Hainaut M."/>
            <person name="Harispe M.L."/>
            <person name="Henrissat B."/>
            <person name="Hilden K.S."/>
            <person name="Hope R."/>
            <person name="Hossain A."/>
            <person name="Karabika E."/>
            <person name="Karaffa L."/>
            <person name="Karanyi Z."/>
            <person name="Krasevec N."/>
            <person name="Kuo A."/>
            <person name="Kusch H."/>
            <person name="LaButti K."/>
            <person name="Lagendijk E.L."/>
            <person name="Lapidus A."/>
            <person name="Levasseur A."/>
            <person name="Lindquist E."/>
            <person name="Lipzen A."/>
            <person name="Logrieco A.F."/>
            <person name="MacCabe A."/>
            <person name="Maekelae M.R."/>
            <person name="Malavazi I."/>
            <person name="Melin P."/>
            <person name="Meyer V."/>
            <person name="Mielnichuk N."/>
            <person name="Miskei M."/>
            <person name="Molnar A.P."/>
            <person name="Mule G."/>
            <person name="Ngan C.Y."/>
            <person name="Orejas M."/>
            <person name="Orosz E."/>
            <person name="Ouedraogo J.P."/>
            <person name="Overkamp K.M."/>
            <person name="Park H.-S."/>
            <person name="Perrone G."/>
            <person name="Piumi F."/>
            <person name="Punt P.J."/>
            <person name="Ram A.F."/>
            <person name="Ramon A."/>
            <person name="Rauscher S."/>
            <person name="Record E."/>
            <person name="Riano-Pachon D.M."/>
            <person name="Robert V."/>
            <person name="Roehrig J."/>
            <person name="Ruller R."/>
            <person name="Salamov A."/>
            <person name="Salih N.S."/>
            <person name="Samson R.A."/>
            <person name="Sandor E."/>
            <person name="Sanguinetti M."/>
            <person name="Schuetze T."/>
            <person name="Sepcic K."/>
            <person name="Shelest E."/>
            <person name="Sherlock G."/>
            <person name="Sophianopoulou V."/>
            <person name="Squina F.M."/>
            <person name="Sun H."/>
            <person name="Susca A."/>
            <person name="Todd R.B."/>
            <person name="Tsang A."/>
            <person name="Unkles S.E."/>
            <person name="van de Wiele N."/>
            <person name="van Rossen-Uffink D."/>
            <person name="Oliveira J.V."/>
            <person name="Vesth T.C."/>
            <person name="Visser J."/>
            <person name="Yu J.-H."/>
            <person name="Zhou M."/>
            <person name="Andersen M.R."/>
            <person name="Archer D.B."/>
            <person name="Baker S.E."/>
            <person name="Benoit I."/>
            <person name="Brakhage A.A."/>
            <person name="Braus G.H."/>
            <person name="Fischer R."/>
            <person name="Frisvad J.C."/>
            <person name="Goldman G.H."/>
            <person name="Houbraken J."/>
            <person name="Oakley B."/>
            <person name="Pocsi I."/>
            <person name="Scazzocchio C."/>
            <person name="Seiboth B."/>
            <person name="vanKuyk P.A."/>
            <person name="Wortman J."/>
            <person name="Dyer P.S."/>
            <person name="Grigoriev I.V."/>
        </authorList>
    </citation>
    <scope>NUCLEOTIDE SEQUENCE [LARGE SCALE GENOMIC DNA]</scope>
    <source>
        <strain evidence="2">CBS 506.65</strain>
    </source>
</reference>
<dbReference type="GeneID" id="34611387"/>
<keyword evidence="2" id="KW-1185">Reference proteome</keyword>
<gene>
    <name evidence="1" type="ORF">ASPZODRAFT_143567</name>
</gene>
<organism evidence="1 2">
    <name type="scientific">Penicilliopsis zonata CBS 506.65</name>
    <dbReference type="NCBI Taxonomy" id="1073090"/>
    <lineage>
        <taxon>Eukaryota</taxon>
        <taxon>Fungi</taxon>
        <taxon>Dikarya</taxon>
        <taxon>Ascomycota</taxon>
        <taxon>Pezizomycotina</taxon>
        <taxon>Eurotiomycetes</taxon>
        <taxon>Eurotiomycetidae</taxon>
        <taxon>Eurotiales</taxon>
        <taxon>Aspergillaceae</taxon>
        <taxon>Penicilliopsis</taxon>
    </lineage>
</organism>
<dbReference type="OrthoDB" id="5401170at2759"/>
<dbReference type="AlphaFoldDB" id="A0A1L9SES4"/>
<dbReference type="RefSeq" id="XP_022580191.1">
    <property type="nucleotide sequence ID" value="XM_022724922.1"/>
</dbReference>
<accession>A0A1L9SES4</accession>
<protein>
    <submittedName>
        <fullName evidence="1">Uncharacterized protein</fullName>
    </submittedName>
</protein>